<comment type="caution">
    <text evidence="1">The sequence shown here is derived from an EMBL/GenBank/DDBJ whole genome shotgun (WGS) entry which is preliminary data.</text>
</comment>
<sequence>MILAAIFLLLTTLGIYGVYRFLNPFGELVNKEKSNSYFYTRDGDKIVHSPMGNWFSLGKTEMNVDFDTFQVLGREYAKDQNHAYYGAKLLDFDIDVSSFTVKFDYNIPMDKNHVYILYDRYDLEDGGGFKILEDADPATYEQLNFSFAKDKNYIFRDNEKLTEVDYTSFEILNEEFCKDNKGVYYYLYHEPLRKIETNLSEVTVLNQYCIRDDKYVYLHTSRRNGESVDEVVSIPYKNAEKITFFENNRIIKIDDTIYYETTPLKEADADTFEEVGYGYTKDINHVFFLGEIVEGADSKTFKYNSRNYTFSDKNYIYESGEILKKSKRW</sequence>
<evidence type="ECO:0008006" key="3">
    <source>
        <dbReference type="Google" id="ProtNLM"/>
    </source>
</evidence>
<organism evidence="1 2">
    <name type="scientific">Aquimarina atlantica</name>
    <dbReference type="NCBI Taxonomy" id="1317122"/>
    <lineage>
        <taxon>Bacteria</taxon>
        <taxon>Pseudomonadati</taxon>
        <taxon>Bacteroidota</taxon>
        <taxon>Flavobacteriia</taxon>
        <taxon>Flavobacteriales</taxon>
        <taxon>Flavobacteriaceae</taxon>
        <taxon>Aquimarina</taxon>
    </lineage>
</organism>
<name>A0A023BTJ0_9FLAO</name>
<dbReference type="AlphaFoldDB" id="A0A023BTJ0"/>
<reference evidence="1 2" key="1">
    <citation type="submission" date="2014-04" db="EMBL/GenBank/DDBJ databases">
        <title>Aquimarina sp. 22II-S11-z7 Genome Sequencing.</title>
        <authorList>
            <person name="Lai Q."/>
        </authorList>
    </citation>
    <scope>NUCLEOTIDE SEQUENCE [LARGE SCALE GENOMIC DNA]</scope>
    <source>
        <strain evidence="1 2">22II-S11-z7</strain>
    </source>
</reference>
<dbReference type="InterPro" id="IPR027375">
    <property type="entry name" value="DKNYY"/>
</dbReference>
<evidence type="ECO:0000313" key="2">
    <source>
        <dbReference type="Proteomes" id="UP000023541"/>
    </source>
</evidence>
<dbReference type="EMBL" id="AQRA01000006">
    <property type="protein sequence ID" value="EZH73259.1"/>
    <property type="molecule type" value="Genomic_DNA"/>
</dbReference>
<proteinExistence type="predicted"/>
<keyword evidence="2" id="KW-1185">Reference proteome</keyword>
<dbReference type="STRING" id="1317122.ATO12_19860"/>
<accession>A0A023BTJ0</accession>
<dbReference type="Proteomes" id="UP000023541">
    <property type="component" value="Unassembled WGS sequence"/>
</dbReference>
<dbReference type="eggNOG" id="COG0515">
    <property type="taxonomic scope" value="Bacteria"/>
</dbReference>
<evidence type="ECO:0000313" key="1">
    <source>
        <dbReference type="EMBL" id="EZH73259.1"/>
    </source>
</evidence>
<dbReference type="Pfam" id="PF13644">
    <property type="entry name" value="DKNYY"/>
    <property type="match status" value="1"/>
</dbReference>
<protein>
    <recommendedName>
        <fullName evidence="3">DKNYY family protein</fullName>
    </recommendedName>
</protein>
<gene>
    <name evidence="1" type="ORF">ATO12_19860</name>
</gene>